<keyword evidence="1" id="KW-0862">Zinc</keyword>
<sequence length="203" mass="22043">MAAEFGAGPWGRSWLRTLQSPTAAPDRRLPKARSLARNNAVTIATIGPGLIEAESSTGDVFHHVRIQLPCWADQVLADATALIDNALAEAAGGLAPGDLPDELAPVLSRRVGLAVPLDQLTTHCTCSERRTPCLHILATLYTLTQRVDEHPKTAIELRMPNPSPGLGHQLPPDWIALADLDPAIFYIGRSVQSTALSRNRWWR</sequence>
<keyword evidence="4" id="KW-1185">Reference proteome</keyword>
<comment type="caution">
    <text evidence="3">The sequence shown here is derived from an EMBL/GenBank/DDBJ whole genome shotgun (WGS) entry which is preliminary data.</text>
</comment>
<evidence type="ECO:0000313" key="3">
    <source>
        <dbReference type="EMBL" id="MFF3669717.1"/>
    </source>
</evidence>
<dbReference type="Pfam" id="PF04434">
    <property type="entry name" value="SWIM"/>
    <property type="match status" value="1"/>
</dbReference>
<evidence type="ECO:0000256" key="1">
    <source>
        <dbReference type="PROSITE-ProRule" id="PRU00325"/>
    </source>
</evidence>
<name>A0ABW6SY37_9ACTN</name>
<dbReference type="RefSeq" id="WP_387415989.1">
    <property type="nucleotide sequence ID" value="NZ_JBIASD010000023.1"/>
</dbReference>
<dbReference type="InterPro" id="IPR007527">
    <property type="entry name" value="Znf_SWIM"/>
</dbReference>
<dbReference type="Proteomes" id="UP001602013">
    <property type="component" value="Unassembled WGS sequence"/>
</dbReference>
<dbReference type="PROSITE" id="PS50966">
    <property type="entry name" value="ZF_SWIM"/>
    <property type="match status" value="1"/>
</dbReference>
<keyword evidence="1" id="KW-0863">Zinc-finger</keyword>
<gene>
    <name evidence="3" type="ORF">ACFYXI_29425</name>
</gene>
<feature type="domain" description="SWIM-type" evidence="2">
    <location>
        <begin position="109"/>
        <end position="144"/>
    </location>
</feature>
<evidence type="ECO:0000313" key="4">
    <source>
        <dbReference type="Proteomes" id="UP001602013"/>
    </source>
</evidence>
<keyword evidence="1" id="KW-0479">Metal-binding</keyword>
<reference evidence="3 4" key="1">
    <citation type="submission" date="2024-10" db="EMBL/GenBank/DDBJ databases">
        <title>The Natural Products Discovery Center: Release of the First 8490 Sequenced Strains for Exploring Actinobacteria Biosynthetic Diversity.</title>
        <authorList>
            <person name="Kalkreuter E."/>
            <person name="Kautsar S.A."/>
            <person name="Yang D."/>
            <person name="Bader C.D."/>
            <person name="Teijaro C.N."/>
            <person name="Fluegel L."/>
            <person name="Davis C.M."/>
            <person name="Simpson J.R."/>
            <person name="Lauterbach L."/>
            <person name="Steele A.D."/>
            <person name="Gui C."/>
            <person name="Meng S."/>
            <person name="Li G."/>
            <person name="Viehrig K."/>
            <person name="Ye F."/>
            <person name="Su P."/>
            <person name="Kiefer A.F."/>
            <person name="Nichols A."/>
            <person name="Cepeda A.J."/>
            <person name="Yan W."/>
            <person name="Fan B."/>
            <person name="Jiang Y."/>
            <person name="Adhikari A."/>
            <person name="Zheng C.-J."/>
            <person name="Schuster L."/>
            <person name="Cowan T.M."/>
            <person name="Smanski M.J."/>
            <person name="Chevrette M.G."/>
            <person name="De Carvalho L.P.S."/>
            <person name="Shen B."/>
        </authorList>
    </citation>
    <scope>NUCLEOTIDE SEQUENCE [LARGE SCALE GENOMIC DNA]</scope>
    <source>
        <strain evidence="3 4">NPDC002173</strain>
    </source>
</reference>
<dbReference type="EMBL" id="JBIASD010000023">
    <property type="protein sequence ID" value="MFF3669717.1"/>
    <property type="molecule type" value="Genomic_DNA"/>
</dbReference>
<accession>A0ABW6SY37</accession>
<evidence type="ECO:0000259" key="2">
    <source>
        <dbReference type="PROSITE" id="PS50966"/>
    </source>
</evidence>
<proteinExistence type="predicted"/>
<dbReference type="PANTHER" id="PTHR38133:SF1">
    <property type="entry name" value="SLR1429 PROTEIN"/>
    <property type="match status" value="1"/>
</dbReference>
<protein>
    <submittedName>
        <fullName evidence="3">SWIM zinc finger family protein</fullName>
    </submittedName>
</protein>
<organism evidence="3 4">
    <name type="scientific">Microtetraspora malaysiensis</name>
    <dbReference type="NCBI Taxonomy" id="161358"/>
    <lineage>
        <taxon>Bacteria</taxon>
        <taxon>Bacillati</taxon>
        <taxon>Actinomycetota</taxon>
        <taxon>Actinomycetes</taxon>
        <taxon>Streptosporangiales</taxon>
        <taxon>Streptosporangiaceae</taxon>
        <taxon>Microtetraspora</taxon>
    </lineage>
</organism>
<dbReference type="PANTHER" id="PTHR38133">
    <property type="entry name" value="SLR1429 PROTEIN"/>
    <property type="match status" value="1"/>
</dbReference>